<protein>
    <submittedName>
        <fullName evidence="2">Peptidoglycan DD-metalloendopeptidase family protein</fullName>
    </submittedName>
</protein>
<evidence type="ECO:0000313" key="3">
    <source>
        <dbReference type="Proteomes" id="UP000753802"/>
    </source>
</evidence>
<dbReference type="PANTHER" id="PTHR21666">
    <property type="entry name" value="PEPTIDASE-RELATED"/>
    <property type="match status" value="1"/>
</dbReference>
<proteinExistence type="predicted"/>
<dbReference type="CDD" id="cd12797">
    <property type="entry name" value="M23_peptidase"/>
    <property type="match status" value="1"/>
</dbReference>
<evidence type="ECO:0000259" key="1">
    <source>
        <dbReference type="Pfam" id="PF01551"/>
    </source>
</evidence>
<dbReference type="InterPro" id="IPR050570">
    <property type="entry name" value="Cell_wall_metabolism_enzyme"/>
</dbReference>
<dbReference type="Gene3D" id="2.70.70.10">
    <property type="entry name" value="Glucose Permease (Domain IIA)"/>
    <property type="match status" value="1"/>
</dbReference>
<comment type="caution">
    <text evidence="2">The sequence shown here is derived from an EMBL/GenBank/DDBJ whole genome shotgun (WGS) entry which is preliminary data.</text>
</comment>
<dbReference type="PANTHER" id="PTHR21666:SF270">
    <property type="entry name" value="MUREIN HYDROLASE ACTIVATOR ENVC"/>
    <property type="match status" value="1"/>
</dbReference>
<dbReference type="SUPFAM" id="SSF51261">
    <property type="entry name" value="Duplicated hybrid motif"/>
    <property type="match status" value="1"/>
</dbReference>
<dbReference type="EMBL" id="JAACJS010000015">
    <property type="protein sequence ID" value="NCI51652.1"/>
    <property type="molecule type" value="Genomic_DNA"/>
</dbReference>
<reference evidence="2 3" key="1">
    <citation type="submission" date="2020-01" db="EMBL/GenBank/DDBJ databases">
        <title>Genome analysis.</title>
        <authorList>
            <person name="Wu S."/>
            <person name="Wang G."/>
        </authorList>
    </citation>
    <scope>NUCLEOTIDE SEQUENCE [LARGE SCALE GENOMIC DNA]</scope>
    <source>
        <strain evidence="2 3">SYL130</strain>
    </source>
</reference>
<sequence length="275" mass="31060">MIQRYMRTAVTFILVFFSFSVAAQRNLRIFTEKENDVTVFYASNEEYCPVSVEITLTRDNLSTTGFSDGVFVVPEYAQRFRLFSLTGIRPRRKTSYSYTYRAVFGDVKQVSYDSVFRYDLPFKKGAKYRIEQGYNGRFTHLGENSLDFNLPERSQVRAAREGVVIDVVQSFTATCLREDCKAMANHILIYHADGTIAEYSHLAFNGARVAVGDSVNKGDLIALSGSTGYARGPHLHFICYLPGFGSPRSVKTKFRTGKGATAAYLVENSVYQKNY</sequence>
<organism evidence="2 3">
    <name type="scientific">Sediminibacterium roseum</name>
    <dbReference type="NCBI Taxonomy" id="1978412"/>
    <lineage>
        <taxon>Bacteria</taxon>
        <taxon>Pseudomonadati</taxon>
        <taxon>Bacteroidota</taxon>
        <taxon>Chitinophagia</taxon>
        <taxon>Chitinophagales</taxon>
        <taxon>Chitinophagaceae</taxon>
        <taxon>Sediminibacterium</taxon>
    </lineage>
</organism>
<gene>
    <name evidence="2" type="ORF">GWC95_17135</name>
</gene>
<feature type="domain" description="M23ase beta-sheet core" evidence="1">
    <location>
        <begin position="144"/>
        <end position="237"/>
    </location>
</feature>
<dbReference type="InterPro" id="IPR011055">
    <property type="entry name" value="Dup_hybrid_motif"/>
</dbReference>
<evidence type="ECO:0000313" key="2">
    <source>
        <dbReference type="EMBL" id="NCI51652.1"/>
    </source>
</evidence>
<dbReference type="Proteomes" id="UP000753802">
    <property type="component" value="Unassembled WGS sequence"/>
</dbReference>
<dbReference type="Pfam" id="PF01551">
    <property type="entry name" value="Peptidase_M23"/>
    <property type="match status" value="1"/>
</dbReference>
<dbReference type="InterPro" id="IPR016047">
    <property type="entry name" value="M23ase_b-sheet_dom"/>
</dbReference>
<keyword evidence="3" id="KW-1185">Reference proteome</keyword>
<dbReference type="RefSeq" id="WP_161819925.1">
    <property type="nucleotide sequence ID" value="NZ_JAACJS010000015.1"/>
</dbReference>
<accession>A0ABW9ZZB0</accession>
<name>A0ABW9ZZB0_9BACT</name>